<name>A0A3M7PBZ0_BRAPC</name>
<evidence type="ECO:0000256" key="9">
    <source>
        <dbReference type="ARBA" id="ARBA00023201"/>
    </source>
</evidence>
<dbReference type="Pfam" id="PF00858">
    <property type="entry name" value="ASC"/>
    <property type="match status" value="1"/>
</dbReference>
<dbReference type="AlphaFoldDB" id="A0A3M7PBZ0"/>
<evidence type="ECO:0000256" key="12">
    <source>
        <dbReference type="SAM" id="Phobius"/>
    </source>
</evidence>
<organism evidence="13 14">
    <name type="scientific">Brachionus plicatilis</name>
    <name type="common">Marine rotifer</name>
    <name type="synonym">Brachionus muelleri</name>
    <dbReference type="NCBI Taxonomy" id="10195"/>
    <lineage>
        <taxon>Eukaryota</taxon>
        <taxon>Metazoa</taxon>
        <taxon>Spiralia</taxon>
        <taxon>Gnathifera</taxon>
        <taxon>Rotifera</taxon>
        <taxon>Eurotatoria</taxon>
        <taxon>Monogononta</taxon>
        <taxon>Pseudotrocha</taxon>
        <taxon>Ploima</taxon>
        <taxon>Brachionidae</taxon>
        <taxon>Brachionus</taxon>
    </lineage>
</organism>
<evidence type="ECO:0000256" key="11">
    <source>
        <dbReference type="RuleBase" id="RU000679"/>
    </source>
</evidence>
<feature type="transmembrane region" description="Helical" evidence="12">
    <location>
        <begin position="443"/>
        <end position="470"/>
    </location>
</feature>
<sequence length="480" mass="55669">MQKSKISNIKQIILENVETSTSHGIPNIFRSRNIILKILWTISVMGSFGYCVYCLSRNFRDFFEFKTNTQIKYERVNQIQFPAITFCNQYPFNINSNSYLIPIMKLGFSQMTSWVFQPDNILNYSNLMEDAKYFLQNQTIVFKNELESIAFTIDFLLISCRFNQNECFKSDFETFFSPKYGFCYKFNGNQSRGIRNIGMTGKKNGLSLELYVGEPTIEYDIGKTSGIELFIHNWSSIPVAEAEGISLPGGLETNIAINQFFMKKQPRPYSNCIEDKYSQNSFSSHFYLETVRLYKQYEQKGCLNLCYHKNIKKKCGCYDPDFFFAESNLFCSFEEFTSCILEYRKSMADSLENLACFEQCPEECDSVKYVYQTSQSNFPSPFYKKILMEFDKALNESKRGYVFENLDKYVLAVNIYYDEIATTTIEETPAKTIEQLVAEIGGFLGLCIGISFLTLIEIFDAIIKILLLFFSKSKINNESK</sequence>
<keyword evidence="6" id="KW-0915">Sodium</keyword>
<dbReference type="Gene3D" id="2.60.470.10">
    <property type="entry name" value="Acid-sensing ion channels like domains"/>
    <property type="match status" value="1"/>
</dbReference>
<evidence type="ECO:0000313" key="13">
    <source>
        <dbReference type="EMBL" id="RMZ96523.1"/>
    </source>
</evidence>
<evidence type="ECO:0000256" key="7">
    <source>
        <dbReference type="ARBA" id="ARBA00023065"/>
    </source>
</evidence>
<dbReference type="EMBL" id="REGN01012117">
    <property type="protein sequence ID" value="RMZ96523.1"/>
    <property type="molecule type" value="Genomic_DNA"/>
</dbReference>
<evidence type="ECO:0000256" key="4">
    <source>
        <dbReference type="ARBA" id="ARBA00022692"/>
    </source>
</evidence>
<dbReference type="GO" id="GO:0005886">
    <property type="term" value="C:plasma membrane"/>
    <property type="evidence" value="ECO:0007669"/>
    <property type="project" value="TreeGrafter"/>
</dbReference>
<keyword evidence="10 11" id="KW-0407">Ion channel</keyword>
<keyword evidence="9 11" id="KW-0739">Sodium transport</keyword>
<dbReference type="InterPro" id="IPR001873">
    <property type="entry name" value="ENaC"/>
</dbReference>
<evidence type="ECO:0000256" key="10">
    <source>
        <dbReference type="ARBA" id="ARBA00023303"/>
    </source>
</evidence>
<protein>
    <submittedName>
        <fullName evidence="13">Acid-sensing ion channel 5</fullName>
    </submittedName>
</protein>
<dbReference type="OrthoDB" id="10051479at2759"/>
<dbReference type="PANTHER" id="PTHR11690">
    <property type="entry name" value="AMILORIDE-SENSITIVE SODIUM CHANNEL-RELATED"/>
    <property type="match status" value="1"/>
</dbReference>
<reference evidence="13 14" key="1">
    <citation type="journal article" date="2018" name="Sci. Rep.">
        <title>Genomic signatures of local adaptation to the degree of environmental predictability in rotifers.</title>
        <authorList>
            <person name="Franch-Gras L."/>
            <person name="Hahn C."/>
            <person name="Garcia-Roger E.M."/>
            <person name="Carmona M.J."/>
            <person name="Serra M."/>
            <person name="Gomez A."/>
        </authorList>
    </citation>
    <scope>NUCLEOTIDE SEQUENCE [LARGE SCALE GENOMIC DNA]</scope>
    <source>
        <strain evidence="13">HYR1</strain>
    </source>
</reference>
<accession>A0A3M7PBZ0</accession>
<feature type="transmembrane region" description="Helical" evidence="12">
    <location>
        <begin position="34"/>
        <end position="53"/>
    </location>
</feature>
<evidence type="ECO:0000256" key="8">
    <source>
        <dbReference type="ARBA" id="ARBA00023136"/>
    </source>
</evidence>
<keyword evidence="14" id="KW-1185">Reference proteome</keyword>
<comment type="similarity">
    <text evidence="11">Belongs to the amiloride-sensitive sodium channel (TC 1.A.6) family.</text>
</comment>
<gene>
    <name evidence="13" type="ORF">BpHYR1_008769</name>
</gene>
<proteinExistence type="inferred from homology"/>
<dbReference type="Proteomes" id="UP000276133">
    <property type="component" value="Unassembled WGS sequence"/>
</dbReference>
<keyword evidence="5 12" id="KW-1133">Transmembrane helix</keyword>
<dbReference type="PANTHER" id="PTHR11690:SF248">
    <property type="entry name" value="PICKPOCKET 17, ISOFORM A"/>
    <property type="match status" value="1"/>
</dbReference>
<evidence type="ECO:0000256" key="2">
    <source>
        <dbReference type="ARBA" id="ARBA00022448"/>
    </source>
</evidence>
<evidence type="ECO:0000256" key="5">
    <source>
        <dbReference type="ARBA" id="ARBA00022989"/>
    </source>
</evidence>
<evidence type="ECO:0000256" key="3">
    <source>
        <dbReference type="ARBA" id="ARBA00022461"/>
    </source>
</evidence>
<evidence type="ECO:0000256" key="1">
    <source>
        <dbReference type="ARBA" id="ARBA00004141"/>
    </source>
</evidence>
<dbReference type="Gene3D" id="1.10.287.770">
    <property type="entry name" value="YojJ-like"/>
    <property type="match status" value="1"/>
</dbReference>
<dbReference type="PRINTS" id="PR01078">
    <property type="entry name" value="AMINACHANNEL"/>
</dbReference>
<dbReference type="GO" id="GO:0015280">
    <property type="term" value="F:ligand-gated sodium channel activity"/>
    <property type="evidence" value="ECO:0007669"/>
    <property type="project" value="TreeGrafter"/>
</dbReference>
<evidence type="ECO:0000256" key="6">
    <source>
        <dbReference type="ARBA" id="ARBA00023053"/>
    </source>
</evidence>
<evidence type="ECO:0000313" key="14">
    <source>
        <dbReference type="Proteomes" id="UP000276133"/>
    </source>
</evidence>
<keyword evidence="7 11" id="KW-0406">Ion transport</keyword>
<comment type="caution">
    <text evidence="13">The sequence shown here is derived from an EMBL/GenBank/DDBJ whole genome shotgun (WGS) entry which is preliminary data.</text>
</comment>
<keyword evidence="3 11" id="KW-0894">Sodium channel</keyword>
<keyword evidence="8 12" id="KW-0472">Membrane</keyword>
<keyword evidence="2 11" id="KW-0813">Transport</keyword>
<keyword evidence="4 11" id="KW-0812">Transmembrane</keyword>
<comment type="subcellular location">
    <subcellularLocation>
        <location evidence="1">Membrane</location>
        <topology evidence="1">Multi-pass membrane protein</topology>
    </subcellularLocation>
</comment>